<organism>
    <name type="scientific">Branchiostoma floridae</name>
    <name type="common">Florida lancelet</name>
    <name type="synonym">Amphioxus</name>
    <dbReference type="NCBI Taxonomy" id="7739"/>
    <lineage>
        <taxon>Eukaryota</taxon>
        <taxon>Metazoa</taxon>
        <taxon>Chordata</taxon>
        <taxon>Cephalochordata</taxon>
        <taxon>Leptocardii</taxon>
        <taxon>Amphioxiformes</taxon>
        <taxon>Branchiostomatidae</taxon>
        <taxon>Branchiostoma</taxon>
    </lineage>
</organism>
<gene>
    <name evidence="1" type="ORF">BRAFLDRAFT_74203</name>
</gene>
<dbReference type="InterPro" id="IPR029034">
    <property type="entry name" value="Cystine-knot_cytokine"/>
</dbReference>
<reference evidence="1" key="1">
    <citation type="journal article" date="2008" name="Nature">
        <title>The amphioxus genome and the evolution of the chordate karyotype.</title>
        <authorList>
            <consortium name="US DOE Joint Genome Institute (JGI-PGF)"/>
            <person name="Putnam N.H."/>
            <person name="Butts T."/>
            <person name="Ferrier D.E.K."/>
            <person name="Furlong R.F."/>
            <person name="Hellsten U."/>
            <person name="Kawashima T."/>
            <person name="Robinson-Rechavi M."/>
            <person name="Shoguchi E."/>
            <person name="Terry A."/>
            <person name="Yu J.-K."/>
            <person name="Benito-Gutierrez E.L."/>
            <person name="Dubchak I."/>
            <person name="Garcia-Fernandez J."/>
            <person name="Gibson-Brown J.J."/>
            <person name="Grigoriev I.V."/>
            <person name="Horton A.C."/>
            <person name="de Jong P.J."/>
            <person name="Jurka J."/>
            <person name="Kapitonov V.V."/>
            <person name="Kohara Y."/>
            <person name="Kuroki Y."/>
            <person name="Lindquist E."/>
            <person name="Lucas S."/>
            <person name="Osoegawa K."/>
            <person name="Pennacchio L.A."/>
            <person name="Salamov A.A."/>
            <person name="Satou Y."/>
            <person name="Sauka-Spengler T."/>
            <person name="Schmutz J."/>
            <person name="Shin-I T."/>
            <person name="Toyoda A."/>
            <person name="Bronner-Fraser M."/>
            <person name="Fujiyama A."/>
            <person name="Holland L.Z."/>
            <person name="Holland P.W.H."/>
            <person name="Satoh N."/>
            <person name="Rokhsar D.S."/>
        </authorList>
    </citation>
    <scope>NUCLEOTIDE SEQUENCE [LARGE SCALE GENOMIC DNA]</scope>
    <source>
        <strain evidence="1">S238N-H82</strain>
        <tissue evidence="1">Testes</tissue>
    </source>
</reference>
<sequence length="106" mass="12369">MQLLSHPVRFSANRLPEPSSCKECYFIRQLPQEYYPPILNERKCQGQTCLKGYGQCEQQYSSVNVLQNLNQGNWQAEPRWQRVQVQVEWGCKCTVNQNSPFASWVA</sequence>
<name>C3YE85_BRAFL</name>
<proteinExistence type="predicted"/>
<protein>
    <submittedName>
        <fullName evidence="1">Uncharacterized protein</fullName>
    </submittedName>
</protein>
<dbReference type="EMBL" id="GG666505">
    <property type="protein sequence ID" value="EEN61393.1"/>
    <property type="molecule type" value="Genomic_DNA"/>
</dbReference>
<accession>C3YE85</accession>
<evidence type="ECO:0000313" key="1">
    <source>
        <dbReference type="EMBL" id="EEN61393.1"/>
    </source>
</evidence>
<dbReference type="AlphaFoldDB" id="C3YE85"/>
<dbReference type="eggNOG" id="ENOG502SDFQ">
    <property type="taxonomic scope" value="Eukaryota"/>
</dbReference>
<dbReference type="PANTHER" id="PTHR33995:SF7">
    <property type="entry name" value="BURSICON SUBUNIT ALPHA-RELATED"/>
    <property type="match status" value="1"/>
</dbReference>
<dbReference type="PANTHER" id="PTHR33995">
    <property type="entry name" value="PROTEIN CBG18546"/>
    <property type="match status" value="1"/>
</dbReference>
<dbReference type="SUPFAM" id="SSF57501">
    <property type="entry name" value="Cystine-knot cytokines"/>
    <property type="match status" value="1"/>
</dbReference>
<dbReference type="InParanoid" id="C3YE85"/>